<name>A0A1L7CHU7_9CORY</name>
<gene>
    <name evidence="2" type="ORF">CAQU_10655</name>
</gene>
<keyword evidence="1" id="KW-1133">Transmembrane helix</keyword>
<feature type="transmembrane region" description="Helical" evidence="1">
    <location>
        <begin position="299"/>
        <end position="324"/>
    </location>
</feature>
<accession>A0A1L7CHU7</accession>
<feature type="transmembrane region" description="Helical" evidence="1">
    <location>
        <begin position="39"/>
        <end position="72"/>
    </location>
</feature>
<feature type="transmembrane region" description="Helical" evidence="1">
    <location>
        <begin position="213"/>
        <end position="231"/>
    </location>
</feature>
<dbReference type="KEGG" id="caqu:CAQU_10655"/>
<dbReference type="Proteomes" id="UP000185478">
    <property type="component" value="Chromosome"/>
</dbReference>
<keyword evidence="1" id="KW-0472">Membrane</keyword>
<protein>
    <submittedName>
        <fullName evidence="2">Uncharacterized protein</fullName>
    </submittedName>
</protein>
<reference evidence="2 3" key="1">
    <citation type="submission" date="2014-08" db="EMBL/GenBank/DDBJ databases">
        <title>Complete genome sequence of Corynebacterium aquilae S-613T(T) (=DSM 44791(T)), isolated from the choana of a healthy golden eagle.</title>
        <authorList>
            <person name="Ruckert C."/>
            <person name="Albersmeier A."/>
            <person name="Winkler A."/>
            <person name="Kalinowski J."/>
        </authorList>
    </citation>
    <scope>NUCLEOTIDE SEQUENCE [LARGE SCALE GENOMIC DNA]</scope>
    <source>
        <strain evidence="2 3">S-613</strain>
    </source>
</reference>
<feature type="transmembrane region" description="Helical" evidence="1">
    <location>
        <begin position="163"/>
        <end position="186"/>
    </location>
</feature>
<sequence>MQDFDILASRKGVNEYYPPSCQEIKQFFLNTFGVDISPLVWWNILALALAQATLVFILLSSLTASAASLLTYPAFAKEPTVRTSSRSNSSAKQVAFLLLSVTIALLFEQDPDADHSNLRLLTSWLLVAPLCWFILELGWTAIDQIHKSATCLYSSSRMFFSPAGIIFHILATTIFSSTPLIIPFYYKAGAFNSCEALSIPYSELNLLIDPKPFFIYIFLFAIIPLLLTHLFKKAYQLTSAFAPSSKSSEKFPSNSFIEQVIEFAQYFKPFLIVYDVMCLTIIFGTTFETYSGMSKMQSILYILFTFGLIACTIRITLLSHRLLITYLHSKRIINNFI</sequence>
<proteinExistence type="predicted"/>
<dbReference type="EMBL" id="CP009245">
    <property type="protein sequence ID" value="APT85431.1"/>
    <property type="molecule type" value="Genomic_DNA"/>
</dbReference>
<keyword evidence="3" id="KW-1185">Reference proteome</keyword>
<evidence type="ECO:0000313" key="3">
    <source>
        <dbReference type="Proteomes" id="UP000185478"/>
    </source>
</evidence>
<dbReference type="AlphaFoldDB" id="A0A1L7CHU7"/>
<organism evidence="2 3">
    <name type="scientific">Corynebacterium aquilae DSM 44791</name>
    <dbReference type="NCBI Taxonomy" id="1431546"/>
    <lineage>
        <taxon>Bacteria</taxon>
        <taxon>Bacillati</taxon>
        <taxon>Actinomycetota</taxon>
        <taxon>Actinomycetes</taxon>
        <taxon>Mycobacteriales</taxon>
        <taxon>Corynebacteriaceae</taxon>
        <taxon>Corynebacterium</taxon>
    </lineage>
</organism>
<evidence type="ECO:0000313" key="2">
    <source>
        <dbReference type="EMBL" id="APT85431.1"/>
    </source>
</evidence>
<feature type="transmembrane region" description="Helical" evidence="1">
    <location>
        <begin position="266"/>
        <end position="287"/>
    </location>
</feature>
<evidence type="ECO:0000256" key="1">
    <source>
        <dbReference type="SAM" id="Phobius"/>
    </source>
</evidence>
<keyword evidence="1" id="KW-0812">Transmembrane</keyword>
<feature type="transmembrane region" description="Helical" evidence="1">
    <location>
        <begin position="121"/>
        <end position="142"/>
    </location>
</feature>